<proteinExistence type="predicted"/>
<evidence type="ECO:0008006" key="4">
    <source>
        <dbReference type="Google" id="ProtNLM"/>
    </source>
</evidence>
<gene>
    <name evidence="2" type="ORF">BGAL_0354g00070</name>
</gene>
<keyword evidence="3" id="KW-1185">Reference proteome</keyword>
<dbReference type="EMBL" id="PQXL01000354">
    <property type="protein sequence ID" value="THV46861.1"/>
    <property type="molecule type" value="Genomic_DNA"/>
</dbReference>
<organism evidence="2 3">
    <name type="scientific">Botrytis galanthina</name>
    <dbReference type="NCBI Taxonomy" id="278940"/>
    <lineage>
        <taxon>Eukaryota</taxon>
        <taxon>Fungi</taxon>
        <taxon>Dikarya</taxon>
        <taxon>Ascomycota</taxon>
        <taxon>Pezizomycotina</taxon>
        <taxon>Leotiomycetes</taxon>
        <taxon>Helotiales</taxon>
        <taxon>Sclerotiniaceae</taxon>
        <taxon>Botrytis</taxon>
    </lineage>
</organism>
<name>A0A4S8QRK1_9HELO</name>
<evidence type="ECO:0000313" key="2">
    <source>
        <dbReference type="EMBL" id="THV46861.1"/>
    </source>
</evidence>
<sequence length="233" mass="24118">MLFTKPLVIFPLFLGVSLTSAIPTSELVARTSGEVLNDYESIPLGGIPGVMSAAPITAIYNQLSYSNFYAVRQTGLSTLLIKPNGNQAAVGNNVSTLTSVYAGSPVASFKPNSAYFGCVVNSDSAVSPAVSCTVEVTAYRPDGTPYADKAGCSFDGGNTLDQCTFPTTWTTVGKLSYQVIASQILTTVGPTLGSLLGSLSAALGTVLFYFDDFNAIYTCIPGKTNAVVGGLCG</sequence>
<protein>
    <recommendedName>
        <fullName evidence="4">Ubiquitin 3 binding protein But2 C-terminal domain-containing protein</fullName>
    </recommendedName>
</protein>
<accession>A0A4S8QRK1</accession>
<evidence type="ECO:0000256" key="1">
    <source>
        <dbReference type="SAM" id="SignalP"/>
    </source>
</evidence>
<evidence type="ECO:0000313" key="3">
    <source>
        <dbReference type="Proteomes" id="UP000308671"/>
    </source>
</evidence>
<dbReference type="Proteomes" id="UP000308671">
    <property type="component" value="Unassembled WGS sequence"/>
</dbReference>
<comment type="caution">
    <text evidence="2">The sequence shown here is derived from an EMBL/GenBank/DDBJ whole genome shotgun (WGS) entry which is preliminary data.</text>
</comment>
<dbReference type="OrthoDB" id="3499703at2759"/>
<feature type="signal peptide" evidence="1">
    <location>
        <begin position="1"/>
        <end position="21"/>
    </location>
</feature>
<reference evidence="2 3" key="1">
    <citation type="submission" date="2017-12" db="EMBL/GenBank/DDBJ databases">
        <title>Comparative genomics of Botrytis spp.</title>
        <authorList>
            <person name="Valero-Jimenez C.A."/>
            <person name="Tapia P."/>
            <person name="Veloso J."/>
            <person name="Silva-Moreno E."/>
            <person name="Staats M."/>
            <person name="Valdes J.H."/>
            <person name="Van Kan J.A.L."/>
        </authorList>
    </citation>
    <scope>NUCLEOTIDE SEQUENCE [LARGE SCALE GENOMIC DNA]</scope>
    <source>
        <strain evidence="2 3">MUCL435</strain>
    </source>
</reference>
<dbReference type="AlphaFoldDB" id="A0A4S8QRK1"/>
<feature type="chain" id="PRO_5021015131" description="Ubiquitin 3 binding protein But2 C-terminal domain-containing protein" evidence="1">
    <location>
        <begin position="22"/>
        <end position="233"/>
    </location>
</feature>
<keyword evidence="1" id="KW-0732">Signal</keyword>